<evidence type="ECO:0000313" key="3">
    <source>
        <dbReference type="Proteomes" id="UP000230094"/>
    </source>
</evidence>
<evidence type="ECO:0000313" key="2">
    <source>
        <dbReference type="EMBL" id="PIR68211.1"/>
    </source>
</evidence>
<dbReference type="EMBL" id="PFCQ01000013">
    <property type="protein sequence ID" value="PIR68211.1"/>
    <property type="molecule type" value="Genomic_DNA"/>
</dbReference>
<proteinExistence type="predicted"/>
<name>A0A2H0TB40_9BACT</name>
<feature type="region of interest" description="Disordered" evidence="1">
    <location>
        <begin position="1"/>
        <end position="28"/>
    </location>
</feature>
<dbReference type="AlphaFoldDB" id="A0A2H0TB40"/>
<dbReference type="Proteomes" id="UP000230094">
    <property type="component" value="Unassembled WGS sequence"/>
</dbReference>
<comment type="caution">
    <text evidence="2">The sequence shown here is derived from an EMBL/GenBank/DDBJ whole genome shotgun (WGS) entry which is preliminary data.</text>
</comment>
<accession>A0A2H0TB40</accession>
<organism evidence="2 3">
    <name type="scientific">Candidatus Nomurabacteria bacterium CG10_big_fil_rev_8_21_14_0_10_35_16</name>
    <dbReference type="NCBI Taxonomy" id="1974731"/>
    <lineage>
        <taxon>Bacteria</taxon>
        <taxon>Candidatus Nomuraibacteriota</taxon>
    </lineage>
</organism>
<reference evidence="3" key="1">
    <citation type="submission" date="2017-09" db="EMBL/GenBank/DDBJ databases">
        <title>Depth-based differentiation of microbial function through sediment-hosted aquifers and enrichment of novel symbionts in the deep terrestrial subsurface.</title>
        <authorList>
            <person name="Probst A.J."/>
            <person name="Ladd B."/>
            <person name="Jarett J.K."/>
            <person name="Geller-Mcgrath D.E."/>
            <person name="Sieber C.M.K."/>
            <person name="Emerson J.B."/>
            <person name="Anantharaman K."/>
            <person name="Thomas B.C."/>
            <person name="Malmstrom R."/>
            <person name="Stieglmeier M."/>
            <person name="Klingl A."/>
            <person name="Woyke T."/>
            <person name="Ryan C.M."/>
            <person name="Banfield J.F."/>
        </authorList>
    </citation>
    <scope>NUCLEOTIDE SEQUENCE [LARGE SCALE GENOMIC DNA]</scope>
</reference>
<sequence>MQEKGPFFRSEQREFDLPPTNEDFSASPENHIEELRKKHKINPECKITLRDRFWYVDDYLLNEWLDEREKKIKELGLVHPEWLVKKENGAWIESKVI</sequence>
<protein>
    <submittedName>
        <fullName evidence="2">Uncharacterized protein</fullName>
    </submittedName>
</protein>
<evidence type="ECO:0000256" key="1">
    <source>
        <dbReference type="SAM" id="MobiDB-lite"/>
    </source>
</evidence>
<gene>
    <name evidence="2" type="ORF">COU49_02615</name>
</gene>